<evidence type="ECO:0000313" key="3">
    <source>
        <dbReference type="Proteomes" id="UP000653156"/>
    </source>
</evidence>
<dbReference type="EMBL" id="CP069798">
    <property type="protein sequence ID" value="QRQ81472.1"/>
    <property type="molecule type" value="Genomic_DNA"/>
</dbReference>
<gene>
    <name evidence="2" type="ORF">JQU52_12285</name>
</gene>
<reference evidence="2" key="1">
    <citation type="submission" date="2021-02" db="EMBL/GenBank/DDBJ databases">
        <title>Neisseriaceae sp. 26B isolated from the cloaca of a Common Toad-headed Turtle (Mesoclemmys nasuta).</title>
        <authorList>
            <person name="Spergser J."/>
            <person name="Busse H.-J."/>
        </authorList>
    </citation>
    <scope>NUCLEOTIDE SEQUENCE</scope>
    <source>
        <strain evidence="2">26B</strain>
    </source>
</reference>
<keyword evidence="1" id="KW-0812">Transmembrane</keyword>
<keyword evidence="1" id="KW-1133">Transmembrane helix</keyword>
<feature type="transmembrane region" description="Helical" evidence="1">
    <location>
        <begin position="148"/>
        <end position="168"/>
    </location>
</feature>
<evidence type="ECO:0000313" key="2">
    <source>
        <dbReference type="EMBL" id="QRQ81472.1"/>
    </source>
</evidence>
<keyword evidence="3" id="KW-1185">Reference proteome</keyword>
<dbReference type="Pfam" id="PF14348">
    <property type="entry name" value="DtrJ-like"/>
    <property type="match status" value="1"/>
</dbReference>
<dbReference type="AlphaFoldDB" id="A0A892ZEU8"/>
<name>A0A892ZEU8_9NEIS</name>
<sequence>MAKSPTDFITESLILRFLTAPLRWLRVLAFVILIVFGSSMILQTWFHQPSLLQQETTMTQQLGQQSLWAEFNSQTAGDKPGINIQAARYAYSAFSTVFFEWSQINRALNSNLPGDFGYGIGQTLKTHIGYLQRFDDTLKIIAVRLGNAILFALFALFLTLLGLIDGLVQRRIRQENAGRESAGLYHRAKYWRSGIVWSSLLVYLCLPVAVSPLWLTVPAVAAAVMTFLQAKYLKKYL</sequence>
<dbReference type="KEGG" id="ptes:JQU52_12285"/>
<organism evidence="2 3">
    <name type="scientific">Paralysiella testudinis</name>
    <dbReference type="NCBI Taxonomy" id="2809020"/>
    <lineage>
        <taxon>Bacteria</taxon>
        <taxon>Pseudomonadati</taxon>
        <taxon>Pseudomonadota</taxon>
        <taxon>Betaproteobacteria</taxon>
        <taxon>Neisseriales</taxon>
        <taxon>Neisseriaceae</taxon>
        <taxon>Paralysiella</taxon>
    </lineage>
</organism>
<feature type="transmembrane region" description="Helical" evidence="1">
    <location>
        <begin position="189"/>
        <end position="209"/>
    </location>
</feature>
<dbReference type="InterPro" id="IPR022266">
    <property type="entry name" value="DtrJ-like"/>
</dbReference>
<protein>
    <submittedName>
        <fullName evidence="2">DUF4400 domain-containing protein</fullName>
    </submittedName>
</protein>
<proteinExistence type="predicted"/>
<accession>A0A892ZEU8</accession>
<dbReference type="RefSeq" id="WP_230338766.1">
    <property type="nucleotide sequence ID" value="NZ_CP069798.1"/>
</dbReference>
<feature type="transmembrane region" description="Helical" evidence="1">
    <location>
        <begin position="24"/>
        <end position="46"/>
    </location>
</feature>
<dbReference type="Proteomes" id="UP000653156">
    <property type="component" value="Chromosome"/>
</dbReference>
<keyword evidence="1" id="KW-0472">Membrane</keyword>
<evidence type="ECO:0000256" key="1">
    <source>
        <dbReference type="SAM" id="Phobius"/>
    </source>
</evidence>